<dbReference type="EMBL" id="CP002824">
    <property type="protein sequence ID" value="AEG98833.1"/>
    <property type="molecule type" value="Genomic_DNA"/>
</dbReference>
<evidence type="ECO:0000313" key="2">
    <source>
        <dbReference type="Proteomes" id="UP000008881"/>
    </source>
</evidence>
<accession>A0A0H3FSZ6</accession>
<dbReference type="HOGENOM" id="CLU_219463_0_0_6"/>
<name>A0A0H3FSZ6_KLEAK</name>
<dbReference type="Proteomes" id="UP000008881">
    <property type="component" value="Chromosome"/>
</dbReference>
<dbReference type="KEGG" id="eae:EAE_19630"/>
<keyword evidence="2" id="KW-1185">Reference proteome</keyword>
<dbReference type="NCBIfam" id="NF033229">
    <property type="entry name" value="small_MgtR"/>
    <property type="match status" value="1"/>
</dbReference>
<evidence type="ECO:0008006" key="3">
    <source>
        <dbReference type="Google" id="ProtNLM"/>
    </source>
</evidence>
<gene>
    <name evidence="1" type="ordered locus">EAE_19630</name>
</gene>
<evidence type="ECO:0000313" key="1">
    <source>
        <dbReference type="EMBL" id="AEG98833.1"/>
    </source>
</evidence>
<dbReference type="RefSeq" id="WP_015705489.1">
    <property type="nucleotide sequence ID" value="NC_015663.1"/>
</dbReference>
<reference evidence="1 2" key="1">
    <citation type="journal article" date="2012" name="J. Bacteriol.">
        <title>Complete genome sequence of Enterobacter aerogenes KCTC 2190.</title>
        <authorList>
            <person name="Shin S.H."/>
            <person name="Kim S."/>
            <person name="Kim J.Y."/>
            <person name="Lee S."/>
            <person name="Um Y."/>
            <person name="Oh M.K."/>
            <person name="Kim Y.R."/>
            <person name="Lee J."/>
            <person name="Yang K.S."/>
        </authorList>
    </citation>
    <scope>NUCLEOTIDE SEQUENCE [LARGE SCALE GENOMIC DNA]</scope>
    <source>
        <strain evidence="1 2">KCTC 2190</strain>
    </source>
</reference>
<dbReference type="PATRIC" id="fig|1028307.3.peg.3919"/>
<organism evidence="1 2">
    <name type="scientific">Klebsiella aerogenes (strain ATCC 13048 / DSM 30053 / CCUG 1429 / JCM 1235 / KCTC 2190 / NBRC 13534 / NCIMB 10102 / NCTC 10006 / CDC 819-56)</name>
    <name type="common">Enterobacter aerogenes</name>
    <dbReference type="NCBI Taxonomy" id="1028307"/>
    <lineage>
        <taxon>Bacteria</taxon>
        <taxon>Pseudomonadati</taxon>
        <taxon>Pseudomonadota</taxon>
        <taxon>Gammaproteobacteria</taxon>
        <taxon>Enterobacterales</taxon>
        <taxon>Enterobacteriaceae</taxon>
        <taxon>Klebsiella/Raoultella group</taxon>
        <taxon>Klebsiella</taxon>
    </lineage>
</organism>
<dbReference type="AlphaFoldDB" id="A0A0H3FSZ6"/>
<proteinExistence type="predicted"/>
<sequence length="30" mass="3431">MNRSPEDLIAWMFLLAGLLVLALAIRQIFD</sequence>
<dbReference type="InterPro" id="IPR049815">
    <property type="entry name" value="MgtR-like"/>
</dbReference>
<protein>
    <recommendedName>
        <fullName evidence="3">Protein MgtR</fullName>
    </recommendedName>
</protein>
<dbReference type="GeneID" id="93312111"/>